<feature type="region of interest" description="Disordered" evidence="1">
    <location>
        <begin position="64"/>
        <end position="84"/>
    </location>
</feature>
<keyword evidence="4" id="KW-1185">Reference proteome</keyword>
<dbReference type="Pfam" id="PF03724">
    <property type="entry name" value="META"/>
    <property type="match status" value="1"/>
</dbReference>
<sequence length="165" mass="16791">MPLPAGSCRGFPREPDGGTSRPRRDAAGAPRYAANMTSRHRLVIGMGVLAAALAFTGCSGAEGEDTGGTVDPVGTWGDATGEGSPYLELDEGGDLSGSDGCNQLTGTWSVNEADQVEFENVASTQMACEGVDDWLSGMSVADVANDTMTVLGSDGSPIGTLERSG</sequence>
<feature type="region of interest" description="Disordered" evidence="1">
    <location>
        <begin position="1"/>
        <end position="30"/>
    </location>
</feature>
<dbReference type="InterPro" id="IPR038670">
    <property type="entry name" value="HslJ-like_sf"/>
</dbReference>
<dbReference type="Gene3D" id="2.40.128.270">
    <property type="match status" value="1"/>
</dbReference>
<dbReference type="InterPro" id="IPR005184">
    <property type="entry name" value="DUF306_Meta_HslJ"/>
</dbReference>
<evidence type="ECO:0000259" key="2">
    <source>
        <dbReference type="Pfam" id="PF03724"/>
    </source>
</evidence>
<dbReference type="AlphaFoldDB" id="A0A6L5R1Z5"/>
<proteinExistence type="predicted"/>
<evidence type="ECO:0000313" key="3">
    <source>
        <dbReference type="EMBL" id="MRX44041.1"/>
    </source>
</evidence>
<protein>
    <submittedName>
        <fullName evidence="3">META domain-containing protein</fullName>
    </submittedName>
</protein>
<gene>
    <name evidence="3" type="ORF">GJR97_09915</name>
</gene>
<name>A0A6L5R1Z5_9MICO</name>
<comment type="caution">
    <text evidence="3">The sequence shown here is derived from an EMBL/GenBank/DDBJ whole genome shotgun (WGS) entry which is preliminary data.</text>
</comment>
<evidence type="ECO:0000256" key="1">
    <source>
        <dbReference type="SAM" id="MobiDB-lite"/>
    </source>
</evidence>
<dbReference type="Proteomes" id="UP000476511">
    <property type="component" value="Unassembled WGS sequence"/>
</dbReference>
<organism evidence="3 4">
    <name type="scientific">Agromyces kandeliae</name>
    <dbReference type="NCBI Taxonomy" id="2666141"/>
    <lineage>
        <taxon>Bacteria</taxon>
        <taxon>Bacillati</taxon>
        <taxon>Actinomycetota</taxon>
        <taxon>Actinomycetes</taxon>
        <taxon>Micrococcales</taxon>
        <taxon>Microbacteriaceae</taxon>
        <taxon>Agromyces</taxon>
    </lineage>
</organism>
<feature type="compositionally biased region" description="Basic and acidic residues" evidence="1">
    <location>
        <begin position="11"/>
        <end position="26"/>
    </location>
</feature>
<dbReference type="EMBL" id="WKJD01000015">
    <property type="protein sequence ID" value="MRX44041.1"/>
    <property type="molecule type" value="Genomic_DNA"/>
</dbReference>
<evidence type="ECO:0000313" key="4">
    <source>
        <dbReference type="Proteomes" id="UP000476511"/>
    </source>
</evidence>
<feature type="domain" description="DUF306" evidence="2">
    <location>
        <begin position="82"/>
        <end position="130"/>
    </location>
</feature>
<reference evidence="3 4" key="1">
    <citation type="submission" date="2019-11" db="EMBL/GenBank/DDBJ databases">
        <title>Agromyces kandeliae sp. nov., isolated from mangrove soil.</title>
        <authorList>
            <person name="Wang R."/>
        </authorList>
    </citation>
    <scope>NUCLEOTIDE SEQUENCE [LARGE SCALE GENOMIC DNA]</scope>
    <source>
        <strain evidence="3 4">Q22</strain>
    </source>
</reference>
<accession>A0A6L5R1Z5</accession>